<gene>
    <name evidence="1" type="ORF">HK103_001093</name>
</gene>
<evidence type="ECO:0000313" key="1">
    <source>
        <dbReference type="EMBL" id="KAJ3252897.1"/>
    </source>
</evidence>
<sequence>MKIHTTISKLKVIAVNIDIWQIPEKLEDCRYIESIKKTLKSRIVDLLSRELMRQVEVEGHLHRDLLILDRILEGIDPETEGLFQSIPVDDLVEFKEVADVIDSNLGVYVCGE</sequence>
<keyword evidence="2" id="KW-1185">Reference proteome</keyword>
<comment type="caution">
    <text evidence="1">The sequence shown here is derived from an EMBL/GenBank/DDBJ whole genome shotgun (WGS) entry which is preliminary data.</text>
</comment>
<dbReference type="Proteomes" id="UP001210925">
    <property type="component" value="Unassembled WGS sequence"/>
</dbReference>
<accession>A0AAD5UB25</accession>
<dbReference type="AlphaFoldDB" id="A0AAD5UB25"/>
<organism evidence="1 2">
    <name type="scientific">Boothiomyces macroporosus</name>
    <dbReference type="NCBI Taxonomy" id="261099"/>
    <lineage>
        <taxon>Eukaryota</taxon>
        <taxon>Fungi</taxon>
        <taxon>Fungi incertae sedis</taxon>
        <taxon>Chytridiomycota</taxon>
        <taxon>Chytridiomycota incertae sedis</taxon>
        <taxon>Chytridiomycetes</taxon>
        <taxon>Rhizophydiales</taxon>
        <taxon>Terramycetaceae</taxon>
        <taxon>Boothiomyces</taxon>
    </lineage>
</organism>
<protein>
    <submittedName>
        <fullName evidence="1">Uncharacterized protein</fullName>
    </submittedName>
</protein>
<evidence type="ECO:0000313" key="2">
    <source>
        <dbReference type="Proteomes" id="UP001210925"/>
    </source>
</evidence>
<proteinExistence type="predicted"/>
<name>A0AAD5UB25_9FUNG</name>
<dbReference type="EMBL" id="JADGKB010000126">
    <property type="protein sequence ID" value="KAJ3252897.1"/>
    <property type="molecule type" value="Genomic_DNA"/>
</dbReference>
<reference evidence="1" key="1">
    <citation type="submission" date="2020-05" db="EMBL/GenBank/DDBJ databases">
        <title>Phylogenomic resolution of chytrid fungi.</title>
        <authorList>
            <person name="Stajich J.E."/>
            <person name="Amses K."/>
            <person name="Simmons R."/>
            <person name="Seto K."/>
            <person name="Myers J."/>
            <person name="Bonds A."/>
            <person name="Quandt C.A."/>
            <person name="Barry K."/>
            <person name="Liu P."/>
            <person name="Grigoriev I."/>
            <person name="Longcore J.E."/>
            <person name="James T.Y."/>
        </authorList>
    </citation>
    <scope>NUCLEOTIDE SEQUENCE</scope>
    <source>
        <strain evidence="1">PLAUS21</strain>
    </source>
</reference>